<accession>A0A288WI32</accession>
<evidence type="ECO:0000256" key="1">
    <source>
        <dbReference type="SAM" id="Phobius"/>
    </source>
</evidence>
<dbReference type="Pfam" id="PF12259">
    <property type="entry name" value="Baculo_F"/>
    <property type="match status" value="1"/>
</dbReference>
<keyword evidence="1" id="KW-0472">Membrane</keyword>
<proteinExistence type="predicted"/>
<name>A0A288WI32_9BBAC</name>
<dbReference type="InterPro" id="IPR022048">
    <property type="entry name" value="Envelope_fusion-like"/>
</dbReference>
<protein>
    <submittedName>
        <fullName evidence="2">Envelope fusion protein</fullName>
    </submittedName>
</protein>
<dbReference type="EMBL" id="KX859083">
    <property type="protein sequence ID" value="ARX71887.1"/>
    <property type="molecule type" value="Genomic_DNA"/>
</dbReference>
<keyword evidence="1" id="KW-1133">Transmembrane helix</keyword>
<evidence type="ECO:0000313" key="2">
    <source>
        <dbReference type="EMBL" id="ARX71887.1"/>
    </source>
</evidence>
<feature type="transmembrane region" description="Helical" evidence="1">
    <location>
        <begin position="551"/>
        <end position="572"/>
    </location>
</feature>
<sequence length="593" mass="68803">MCSIITVLTTLLITHTQFVYTQENNILVTPINTTGFYYEFYSNLGFVVNTWSFILNVKYNLLLDRVTLLKNMSDSIHLSISKNNYTVNCSTSLQNNALQKIEFIINTKIPNLFDTHNSIEYLLAHKRLAKKNRVKRGLFGGAFNFVGRIDKYLFGVMDDNDAALLYELANHTNNTDFHIKTLTKETIRLSDSVQSLENNIHTLYHCNQVDYVISSLENNLDEIEGVYNKIITGIQTTLYSGKLSSLIVKPHVILDEMKNVDSNAWDKETEWVVQPNHEQMHTVMRLIQCNVFINPENELMFVIQVPRMDKTKFLLYKPVSIPSCEHGTCKFLVPQSRYIGFENHNNAKHYVRLDDTNTCSNFDNLTLCYNSMTSKKIEYSFNCDVRLFKGLDYKKCAVHASQFQNEIFYSLNNVNRWLYMVHEKPVVAHINCRSAGFNDKITLFGTGVLTLLNYCKVRTSRTVLMSKHINNYETEKFTSVQFNFTQFVLPFNYTATISNYIVKSLDYSVLSSVSHNLKKLLTQEEADKLVNVMSPDDNSNANWYSNLFGNWWWEIKFICYIVCILMVALLVIKTKHMCCRPDDRVVPLKMFYH</sequence>
<keyword evidence="1" id="KW-0812">Transmembrane</keyword>
<reference evidence="2" key="1">
    <citation type="submission" date="2016-09" db="EMBL/GenBank/DDBJ databases">
        <title>Genome-wide Diversity of Wild Populations of Erinnyis ello granulovirus (ErelGV).</title>
        <authorList>
            <person name="Brito A.F."/>
            <person name="Melo F.L."/>
            <person name="Ardisson-Araujo D.M.P."/>
            <person name="Sihler W."/>
            <person name="Souza M.L."/>
            <person name="Ribeiro B.M."/>
        </authorList>
    </citation>
    <scope>NUCLEOTIDE SEQUENCE</scope>
    <source>
        <strain evidence="2">ErelGV-AC</strain>
    </source>
</reference>
<organism evidence="2">
    <name type="scientific">Erinnyis ello granulovirus</name>
    <dbReference type="NCBI Taxonomy" id="307444"/>
    <lineage>
        <taxon>Viruses</taxon>
        <taxon>Viruses incertae sedis</taxon>
        <taxon>Naldaviricetes</taxon>
        <taxon>Lefavirales</taxon>
        <taxon>Baculoviridae</taxon>
        <taxon>Betabaculovirus</taxon>
        <taxon>Betabaculovirus erellonis</taxon>
    </lineage>
</organism>
<gene>
    <name evidence="2" type="primary">EFP</name>
    <name evidence="2" type="ORF">EREL_028</name>
</gene>